<sequence>MNRMRLLQAYHPIVLTLIVGHGLSRIASSMSLPFLALYLANTTDMSPMMIGVVAGAGPLAGTVGGFFGGALSDRFGRRTIMFTALVLWSFVFFGFSIANQPVLFLLLNLTNGLCRSWFEPVAQALMADLTEPEKRFRVFSMRYMAANIGVAVGPMLGAWLGVGNGSLPFLVTGSIYVLYGIILYSLFLSFGIRKIEGAKKASVTIASAWDVIRRDRVLRLFLLGAIVVGIAYCQMTVTLSQFVEGNFKQGVHLFAMLMSANALTVVTLQIPLSSWAEKYAPIKSIHVGNVLFAAGLIGFAISGSWVALVVSMIVFTMGEILNYPAGTLLMDKLAPEGLRGTYYGAQSLGNFGQFIGPMLGGFLLDAYGGTTLFLFMGCIVLSASYFYQAGQRRLETRPV</sequence>
<feature type="transmembrane region" description="Helical" evidence="7">
    <location>
        <begin position="251"/>
        <end position="270"/>
    </location>
</feature>
<dbReference type="InterPro" id="IPR020846">
    <property type="entry name" value="MFS_dom"/>
</dbReference>
<evidence type="ECO:0000313" key="9">
    <source>
        <dbReference type="EMBL" id="MFC5531581.1"/>
    </source>
</evidence>
<keyword evidence="4 7" id="KW-0812">Transmembrane</keyword>
<comment type="caution">
    <text evidence="9">The sequence shown here is derived from an EMBL/GenBank/DDBJ whole genome shotgun (WGS) entry which is preliminary data.</text>
</comment>
<feature type="transmembrane region" description="Helical" evidence="7">
    <location>
        <begin position="79"/>
        <end position="97"/>
    </location>
</feature>
<dbReference type="CDD" id="cd17329">
    <property type="entry name" value="MFS_MdtH_MDR_like"/>
    <property type="match status" value="1"/>
</dbReference>
<dbReference type="PANTHER" id="PTHR43414:SF1">
    <property type="entry name" value="PEPTIDE PERMEASE"/>
    <property type="match status" value="1"/>
</dbReference>
<evidence type="ECO:0000256" key="4">
    <source>
        <dbReference type="ARBA" id="ARBA00022692"/>
    </source>
</evidence>
<dbReference type="InterPro" id="IPR011701">
    <property type="entry name" value="MFS"/>
</dbReference>
<feature type="transmembrane region" description="Helical" evidence="7">
    <location>
        <begin position="290"/>
        <end position="315"/>
    </location>
</feature>
<gene>
    <name evidence="9" type="ORF">ACFPQ4_19345</name>
</gene>
<accession>A0ABW0R4A9</accession>
<keyword evidence="6 7" id="KW-0472">Membrane</keyword>
<feature type="transmembrane region" description="Helical" evidence="7">
    <location>
        <begin position="168"/>
        <end position="190"/>
    </location>
</feature>
<dbReference type="InterPro" id="IPR036259">
    <property type="entry name" value="MFS_trans_sf"/>
</dbReference>
<feature type="domain" description="Major facilitator superfamily (MFS) profile" evidence="8">
    <location>
        <begin position="1"/>
        <end position="395"/>
    </location>
</feature>
<dbReference type="Gene3D" id="1.20.1250.20">
    <property type="entry name" value="MFS general substrate transporter like domains"/>
    <property type="match status" value="1"/>
</dbReference>
<keyword evidence="10" id="KW-1185">Reference proteome</keyword>
<feature type="transmembrane region" description="Helical" evidence="7">
    <location>
        <begin position="12"/>
        <end position="36"/>
    </location>
</feature>
<proteinExistence type="predicted"/>
<dbReference type="Proteomes" id="UP001596108">
    <property type="component" value="Unassembled WGS sequence"/>
</dbReference>
<evidence type="ECO:0000259" key="8">
    <source>
        <dbReference type="PROSITE" id="PS50850"/>
    </source>
</evidence>
<dbReference type="PANTHER" id="PTHR43414">
    <property type="entry name" value="MULTIDRUG RESISTANCE PROTEIN MDTG"/>
    <property type="match status" value="1"/>
</dbReference>
<evidence type="ECO:0000256" key="1">
    <source>
        <dbReference type="ARBA" id="ARBA00004651"/>
    </source>
</evidence>
<keyword evidence="5 7" id="KW-1133">Transmembrane helix</keyword>
<evidence type="ECO:0000256" key="2">
    <source>
        <dbReference type="ARBA" id="ARBA00022448"/>
    </source>
</evidence>
<dbReference type="InterPro" id="IPR005829">
    <property type="entry name" value="Sugar_transporter_CS"/>
</dbReference>
<dbReference type="SUPFAM" id="SSF103473">
    <property type="entry name" value="MFS general substrate transporter"/>
    <property type="match status" value="1"/>
</dbReference>
<comment type="subcellular location">
    <subcellularLocation>
        <location evidence="1">Cell membrane</location>
        <topology evidence="1">Multi-pass membrane protein</topology>
    </subcellularLocation>
</comment>
<keyword evidence="2" id="KW-0813">Transport</keyword>
<dbReference type="Pfam" id="PF07690">
    <property type="entry name" value="MFS_1"/>
    <property type="match status" value="1"/>
</dbReference>
<dbReference type="PROSITE" id="PS50850">
    <property type="entry name" value="MFS"/>
    <property type="match status" value="1"/>
</dbReference>
<feature type="transmembrane region" description="Helical" evidence="7">
    <location>
        <begin position="48"/>
        <end position="67"/>
    </location>
</feature>
<organism evidence="9 10">
    <name type="scientific">Cohnella yongneupensis</name>
    <dbReference type="NCBI Taxonomy" id="425006"/>
    <lineage>
        <taxon>Bacteria</taxon>
        <taxon>Bacillati</taxon>
        <taxon>Bacillota</taxon>
        <taxon>Bacilli</taxon>
        <taxon>Bacillales</taxon>
        <taxon>Paenibacillaceae</taxon>
        <taxon>Cohnella</taxon>
    </lineage>
</organism>
<dbReference type="RefSeq" id="WP_378113542.1">
    <property type="nucleotide sequence ID" value="NZ_JBHSNC010000055.1"/>
</dbReference>
<reference evidence="10" key="1">
    <citation type="journal article" date="2019" name="Int. J. Syst. Evol. Microbiol.">
        <title>The Global Catalogue of Microorganisms (GCM) 10K type strain sequencing project: providing services to taxonomists for standard genome sequencing and annotation.</title>
        <authorList>
            <consortium name="The Broad Institute Genomics Platform"/>
            <consortium name="The Broad Institute Genome Sequencing Center for Infectious Disease"/>
            <person name="Wu L."/>
            <person name="Ma J."/>
        </authorList>
    </citation>
    <scope>NUCLEOTIDE SEQUENCE [LARGE SCALE GENOMIC DNA]</scope>
    <source>
        <strain evidence="10">CGMCC 1.18578</strain>
    </source>
</reference>
<evidence type="ECO:0000256" key="3">
    <source>
        <dbReference type="ARBA" id="ARBA00022475"/>
    </source>
</evidence>
<evidence type="ECO:0000313" key="10">
    <source>
        <dbReference type="Proteomes" id="UP001596108"/>
    </source>
</evidence>
<feature type="transmembrane region" description="Helical" evidence="7">
    <location>
        <begin position="366"/>
        <end position="387"/>
    </location>
</feature>
<feature type="transmembrane region" description="Helical" evidence="7">
    <location>
        <begin position="220"/>
        <end position="239"/>
    </location>
</feature>
<dbReference type="EMBL" id="JBHSNC010000055">
    <property type="protein sequence ID" value="MFC5531581.1"/>
    <property type="molecule type" value="Genomic_DNA"/>
</dbReference>
<keyword evidence="3" id="KW-1003">Cell membrane</keyword>
<protein>
    <submittedName>
        <fullName evidence="9">MDR family MFS transporter</fullName>
    </submittedName>
</protein>
<name>A0ABW0R4A9_9BACL</name>
<evidence type="ECO:0000256" key="6">
    <source>
        <dbReference type="ARBA" id="ARBA00023136"/>
    </source>
</evidence>
<dbReference type="PROSITE" id="PS00216">
    <property type="entry name" value="SUGAR_TRANSPORT_1"/>
    <property type="match status" value="1"/>
</dbReference>
<evidence type="ECO:0000256" key="7">
    <source>
        <dbReference type="SAM" id="Phobius"/>
    </source>
</evidence>
<evidence type="ECO:0000256" key="5">
    <source>
        <dbReference type="ARBA" id="ARBA00022989"/>
    </source>
</evidence>